<comment type="caution">
    <text evidence="7">The sequence shown here is derived from an EMBL/GenBank/DDBJ whole genome shotgun (WGS) entry which is preliminary data.</text>
</comment>
<dbReference type="InterPro" id="IPR046799">
    <property type="entry name" value="ROXA-like_wH"/>
</dbReference>
<feature type="domain" description="JmjC" evidence="6">
    <location>
        <begin position="112"/>
        <end position="245"/>
    </location>
</feature>
<organism evidence="7 8">
    <name type="scientific">Stenotrophomonas capsici</name>
    <dbReference type="NCBI Taxonomy" id="3110230"/>
    <lineage>
        <taxon>Bacteria</taxon>
        <taxon>Pseudomonadati</taxon>
        <taxon>Pseudomonadota</taxon>
        <taxon>Gammaproteobacteria</taxon>
        <taxon>Lysobacterales</taxon>
        <taxon>Lysobacteraceae</taxon>
        <taxon>Stenotrophomonas</taxon>
    </lineage>
</organism>
<evidence type="ECO:0000259" key="6">
    <source>
        <dbReference type="PROSITE" id="PS51184"/>
    </source>
</evidence>
<reference evidence="7 8" key="1">
    <citation type="submission" date="2023-12" db="EMBL/GenBank/DDBJ databases">
        <title>Stenotrophomonas guangdongensis sp. nov., isolated from wilted pepper plants (Capsicum annuum).</title>
        <authorList>
            <person name="Qiu M."/>
            <person name="Li Y."/>
            <person name="Liu Q."/>
            <person name="Zhang X."/>
            <person name="Huang Y."/>
            <person name="Guo R."/>
            <person name="Hu M."/>
            <person name="Zhou J."/>
            <person name="Zhou X."/>
        </authorList>
    </citation>
    <scope>NUCLEOTIDE SEQUENCE [LARGE SCALE GENOMIC DNA]</scope>
    <source>
        <strain evidence="7 8">MH1</strain>
    </source>
</reference>
<dbReference type="Gene3D" id="2.60.120.650">
    <property type="entry name" value="Cupin"/>
    <property type="match status" value="1"/>
</dbReference>
<sequence length="493" mass="54622">MAARKQKTYPIEVQAKPGLPLGMAPATFLRDYWQKRPLLIRAAFPDFETPVMPEDLAGLACEEGALARMISHDRATDGWTVRTGPFQEEDFPGMPDHDWTLLVQDVDKWDPDVRALIGYFDFLPRWRMDDVMISFAATGGSVGAHVDQYDVFLLQAYGHRRWQIDASESTKGKRPPLDFRPDVELKLLKKFKKTHDWVLGPGDMLYLPPNVPHNGVAEDPCLTFSFGMRAPSSAELISDYLDDLVAGADESIRLQDPDLKLPEDPNEIDEAAMRRVVTALNALRMNDPDRLGNWFGRFITTYRSAGDILPSQAPSSAGEVDAELANGGVLERHPWARTAWRRATKGATLYISGQACALPVKDAQVLAGTERLDATVWRKLSAKGRTTVLELIAGGFFQLLDAQTLAAEAAWDEQEEGFEDEVLAIAEEVDEALELDEDEDEDDGDAPEVEIEVFEYTEAGEGEPASANIGTVQVNDEGVEVVVIYDDEDAPQA</sequence>
<comment type="cofactor">
    <cofactor evidence="1">
        <name>Fe(2+)</name>
        <dbReference type="ChEBI" id="CHEBI:29033"/>
    </cofactor>
</comment>
<proteinExistence type="predicted"/>
<dbReference type="GO" id="GO:0016491">
    <property type="term" value="F:oxidoreductase activity"/>
    <property type="evidence" value="ECO:0007669"/>
    <property type="project" value="UniProtKB-KW"/>
</dbReference>
<evidence type="ECO:0000313" key="7">
    <source>
        <dbReference type="EMBL" id="MEA5669207.1"/>
    </source>
</evidence>
<dbReference type="InterPro" id="IPR003347">
    <property type="entry name" value="JmjC_dom"/>
</dbReference>
<dbReference type="SUPFAM" id="SSF51197">
    <property type="entry name" value="Clavaminate synthase-like"/>
    <property type="match status" value="1"/>
</dbReference>
<dbReference type="PANTHER" id="PTHR13096">
    <property type="entry name" value="MINA53 MYC INDUCED NUCLEAR ANTIGEN"/>
    <property type="match status" value="1"/>
</dbReference>
<evidence type="ECO:0000256" key="2">
    <source>
        <dbReference type="ARBA" id="ARBA00022723"/>
    </source>
</evidence>
<evidence type="ECO:0000256" key="4">
    <source>
        <dbReference type="ARBA" id="ARBA00023002"/>
    </source>
</evidence>
<dbReference type="Pfam" id="PF08007">
    <property type="entry name" value="JmjC_2"/>
    <property type="match status" value="1"/>
</dbReference>
<keyword evidence="4 7" id="KW-0560">Oxidoreductase</keyword>
<keyword evidence="8" id="KW-1185">Reference proteome</keyword>
<evidence type="ECO:0000256" key="1">
    <source>
        <dbReference type="ARBA" id="ARBA00001954"/>
    </source>
</evidence>
<keyword evidence="3" id="KW-0223">Dioxygenase</keyword>
<keyword evidence="2" id="KW-0479">Metal-binding</keyword>
<accession>A0ABU5V7J9</accession>
<dbReference type="PANTHER" id="PTHR13096:SF8">
    <property type="entry name" value="RIBOSOMAL OXYGENASE 1"/>
    <property type="match status" value="1"/>
</dbReference>
<dbReference type="RefSeq" id="WP_323439516.1">
    <property type="nucleotide sequence ID" value="NZ_JAYFUH010000249.1"/>
</dbReference>
<protein>
    <submittedName>
        <fullName evidence="7">Cupin domain-containing protein</fullName>
        <ecNumber evidence="7">1.14.11.47</ecNumber>
    </submittedName>
</protein>
<dbReference type="SMART" id="SM00558">
    <property type="entry name" value="JmjC"/>
    <property type="match status" value="1"/>
</dbReference>
<gene>
    <name evidence="7" type="ORF">VA603_16865</name>
</gene>
<evidence type="ECO:0000256" key="3">
    <source>
        <dbReference type="ARBA" id="ARBA00022964"/>
    </source>
</evidence>
<dbReference type="InterPro" id="IPR039994">
    <property type="entry name" value="NO66-like"/>
</dbReference>
<evidence type="ECO:0000313" key="8">
    <source>
        <dbReference type="Proteomes" id="UP001301653"/>
    </source>
</evidence>
<dbReference type="Pfam" id="PF20514">
    <property type="entry name" value="WHD_ROXA"/>
    <property type="match status" value="1"/>
</dbReference>
<dbReference type="Proteomes" id="UP001301653">
    <property type="component" value="Unassembled WGS sequence"/>
</dbReference>
<dbReference type="PROSITE" id="PS51184">
    <property type="entry name" value="JMJC"/>
    <property type="match status" value="1"/>
</dbReference>
<dbReference type="EC" id="1.14.11.47" evidence="7"/>
<dbReference type="EMBL" id="JAYFUH010000249">
    <property type="protein sequence ID" value="MEA5669207.1"/>
    <property type="molecule type" value="Genomic_DNA"/>
</dbReference>
<keyword evidence="5" id="KW-0408">Iron</keyword>
<dbReference type="Gene3D" id="3.40.366.30">
    <property type="entry name" value="50S ribosomal protein L16 arginine hydroxylase, Chain A, Domain 2"/>
    <property type="match status" value="1"/>
</dbReference>
<evidence type="ECO:0000256" key="5">
    <source>
        <dbReference type="ARBA" id="ARBA00023004"/>
    </source>
</evidence>
<name>A0ABU5V7J9_9GAMM</name>